<feature type="region of interest" description="Disordered" evidence="1">
    <location>
        <begin position="208"/>
        <end position="236"/>
    </location>
</feature>
<comment type="caution">
    <text evidence="2">The sequence shown here is derived from an EMBL/GenBank/DDBJ whole genome shotgun (WGS) entry which is preliminary data.</text>
</comment>
<evidence type="ECO:0000256" key="1">
    <source>
        <dbReference type="SAM" id="MobiDB-lite"/>
    </source>
</evidence>
<accession>A0ABV7K5C2</accession>
<dbReference type="Proteomes" id="UP001595583">
    <property type="component" value="Unassembled WGS sequence"/>
</dbReference>
<evidence type="ECO:0000313" key="3">
    <source>
        <dbReference type="Proteomes" id="UP001595583"/>
    </source>
</evidence>
<name>A0ABV7K5C2_9HYPH</name>
<feature type="compositionally biased region" description="Basic residues" evidence="1">
    <location>
        <begin position="221"/>
        <end position="236"/>
    </location>
</feature>
<dbReference type="EMBL" id="JBHRTK010000001">
    <property type="protein sequence ID" value="MFC3204712.1"/>
    <property type="molecule type" value="Genomic_DNA"/>
</dbReference>
<keyword evidence="3" id="KW-1185">Reference proteome</keyword>
<organism evidence="2 3">
    <name type="scientific">Aquamicrobium soli</name>
    <dbReference type="NCBI Taxonomy" id="1811518"/>
    <lineage>
        <taxon>Bacteria</taxon>
        <taxon>Pseudomonadati</taxon>
        <taxon>Pseudomonadota</taxon>
        <taxon>Alphaproteobacteria</taxon>
        <taxon>Hyphomicrobiales</taxon>
        <taxon>Phyllobacteriaceae</taxon>
        <taxon>Aquamicrobium</taxon>
    </lineage>
</organism>
<dbReference type="RefSeq" id="WP_378217450.1">
    <property type="nucleotide sequence ID" value="NZ_JBHRTK010000001.1"/>
</dbReference>
<evidence type="ECO:0000313" key="2">
    <source>
        <dbReference type="EMBL" id="MFC3204712.1"/>
    </source>
</evidence>
<gene>
    <name evidence="2" type="ORF">ACFOHJ_00600</name>
</gene>
<sequence>MKNEAVECDLSFLDVPLETVPENETFEIRLGGSGWKRGFRYGKLWLCDGDLVGRVSETTAVRIPAKRVDAAIEDLVDTIAWGKQSTDSKADIQDALDDNLDSCSHDLVWPRGDDGERDPAALARARRMLCLAAFRKADPGKALSEIVAGYHVLNVANEVVFETTSSVCACDHAFNVAGTGFAGVGVVFADGSVRYDDELVRVSWLPWPKPGRASRAAANRKPPKTRARPRSKSKAV</sequence>
<reference evidence="3" key="1">
    <citation type="journal article" date="2019" name="Int. J. Syst. Evol. Microbiol.">
        <title>The Global Catalogue of Microorganisms (GCM) 10K type strain sequencing project: providing services to taxonomists for standard genome sequencing and annotation.</title>
        <authorList>
            <consortium name="The Broad Institute Genomics Platform"/>
            <consortium name="The Broad Institute Genome Sequencing Center for Infectious Disease"/>
            <person name="Wu L."/>
            <person name="Ma J."/>
        </authorList>
    </citation>
    <scope>NUCLEOTIDE SEQUENCE [LARGE SCALE GENOMIC DNA]</scope>
    <source>
        <strain evidence="3">KCTC 52165</strain>
    </source>
</reference>
<evidence type="ECO:0008006" key="4">
    <source>
        <dbReference type="Google" id="ProtNLM"/>
    </source>
</evidence>
<protein>
    <recommendedName>
        <fullName evidence="4">DUF2262 domain-containing protein</fullName>
    </recommendedName>
</protein>
<proteinExistence type="predicted"/>